<organism evidence="2 3">
    <name type="scientific">Moraxella lacunata</name>
    <dbReference type="NCBI Taxonomy" id="477"/>
    <lineage>
        <taxon>Bacteria</taxon>
        <taxon>Pseudomonadati</taxon>
        <taxon>Pseudomonadota</taxon>
        <taxon>Gammaproteobacteria</taxon>
        <taxon>Moraxellales</taxon>
        <taxon>Moraxellaceae</taxon>
        <taxon>Moraxella</taxon>
    </lineage>
</organism>
<dbReference type="EMBL" id="MXAN01000015">
    <property type="protein sequence ID" value="OPH38431.1"/>
    <property type="molecule type" value="Genomic_DNA"/>
</dbReference>
<dbReference type="RefSeq" id="WP_062498312.1">
    <property type="nucleotide sequence ID" value="NZ_MXAN01000015.1"/>
</dbReference>
<dbReference type="AlphaFoldDB" id="A0A1V4H1H5"/>
<reference evidence="3" key="1">
    <citation type="submission" date="2017-03" db="EMBL/GenBank/DDBJ databases">
        <title>Draft genome sequence of Moraxella equi CCUG 4950T type strain.</title>
        <authorList>
            <person name="Salva-Serra F."/>
            <person name="Engstrom-Jakobsson H."/>
            <person name="Thorell K."/>
            <person name="Jaen-Luchoro D."/>
            <person name="Gonzales-Siles L."/>
            <person name="Karlsson R."/>
            <person name="Yazdan S."/>
            <person name="Boulund F."/>
            <person name="Johnning A."/>
            <person name="Engstrand L."/>
            <person name="Kristiansson E."/>
            <person name="Moore E."/>
        </authorList>
    </citation>
    <scope>NUCLEOTIDE SEQUENCE [LARGE SCALE GENOMIC DNA]</scope>
    <source>
        <strain evidence="3">CCUG 4441</strain>
    </source>
</reference>
<comment type="caution">
    <text evidence="2">The sequence shown here is derived from an EMBL/GenBank/DDBJ whole genome shotgun (WGS) entry which is preliminary data.</text>
</comment>
<accession>A0A1V4H1H5</accession>
<evidence type="ECO:0000256" key="1">
    <source>
        <dbReference type="SAM" id="SignalP"/>
    </source>
</evidence>
<sequence>MKKYALIGLLTLLSHHAYATEQSINKDLDGDGKPDHIWLQDDDFHIKLSSQKQVIIQYNPCDEPPNLRTARVGFIVSCNAMRHGRSYHYAYNRSSNQMQVIGYDFWAAGTAANEGAGEDSVNLKTGDYIGKWRLRNNPTEKLRDYTIQTRLPNIQPINVNHPDAQQQWQALWDAIKQEKRRRHLPID</sequence>
<protein>
    <submittedName>
        <fullName evidence="2">Uncharacterized protein</fullName>
    </submittedName>
</protein>
<gene>
    <name evidence="2" type="ORF">B5J94_03150</name>
</gene>
<feature type="chain" id="PRO_5010734200" evidence="1">
    <location>
        <begin position="20"/>
        <end position="187"/>
    </location>
</feature>
<proteinExistence type="predicted"/>
<keyword evidence="1" id="KW-0732">Signal</keyword>
<feature type="signal peptide" evidence="1">
    <location>
        <begin position="1"/>
        <end position="19"/>
    </location>
</feature>
<name>A0A1V4H1H5_MORLA</name>
<dbReference type="Proteomes" id="UP000191025">
    <property type="component" value="Unassembled WGS sequence"/>
</dbReference>
<evidence type="ECO:0000313" key="3">
    <source>
        <dbReference type="Proteomes" id="UP000191025"/>
    </source>
</evidence>
<evidence type="ECO:0000313" key="2">
    <source>
        <dbReference type="EMBL" id="OPH38431.1"/>
    </source>
</evidence>